<dbReference type="Pfam" id="PF03449">
    <property type="entry name" value="GreA_GreB_N"/>
    <property type="match status" value="1"/>
</dbReference>
<evidence type="ECO:0000256" key="6">
    <source>
        <dbReference type="ARBA" id="ARBA00023163"/>
    </source>
</evidence>
<dbReference type="PIRSF" id="PIRSF006092">
    <property type="entry name" value="GreA_GreB"/>
    <property type="match status" value="1"/>
</dbReference>
<evidence type="ECO:0000256" key="9">
    <source>
        <dbReference type="HAMAP-Rule" id="MF_00105"/>
    </source>
</evidence>
<comment type="similarity">
    <text evidence="1 9">Belongs to the GreA/GreB family.</text>
</comment>
<comment type="function">
    <text evidence="7 9">Necessary for efficient RNA polymerase transcription elongation past template-encoded arresting sites. The arresting sites in DNA have the property of trapping a certain fraction of elongating RNA polymerases that pass through, resulting in locked ternary complexes. Cleavage of the nascent transcript by cleavage factors such as GreA or GreB allows the resumption of elongation from the new 3'terminus. GreA releases sequences of 2 to 3 nucleotides.</text>
</comment>
<proteinExistence type="inferred from homology"/>
<dbReference type="InterPro" id="IPR023459">
    <property type="entry name" value="Tscrpt_elong_fac_GreA/B_fam"/>
</dbReference>
<dbReference type="Proteomes" id="UP000823618">
    <property type="component" value="Unassembled WGS sequence"/>
</dbReference>
<protein>
    <recommendedName>
        <fullName evidence="2 9">Transcription elongation factor GreA</fullName>
    </recommendedName>
    <alternativeName>
        <fullName evidence="8 9">Transcript cleavage factor GreA</fullName>
    </alternativeName>
</protein>
<evidence type="ECO:0000256" key="2">
    <source>
        <dbReference type="ARBA" id="ARBA00013729"/>
    </source>
</evidence>
<evidence type="ECO:0000256" key="8">
    <source>
        <dbReference type="ARBA" id="ARBA00030776"/>
    </source>
</evidence>
<evidence type="ECO:0000256" key="5">
    <source>
        <dbReference type="ARBA" id="ARBA00023125"/>
    </source>
</evidence>
<keyword evidence="12" id="KW-0251">Elongation factor</keyword>
<reference evidence="12" key="1">
    <citation type="submission" date="2020-10" db="EMBL/GenBank/DDBJ databases">
        <authorList>
            <person name="Gilroy R."/>
        </authorList>
    </citation>
    <scope>NUCLEOTIDE SEQUENCE</scope>
    <source>
        <strain evidence="12">E3-2379</strain>
    </source>
</reference>
<dbReference type="SUPFAM" id="SSF54534">
    <property type="entry name" value="FKBP-like"/>
    <property type="match status" value="1"/>
</dbReference>
<dbReference type="InterPro" id="IPR028624">
    <property type="entry name" value="Tscrpt_elong_fac_GreA/B"/>
</dbReference>
<feature type="domain" description="Transcription elongation factor GreA/GreB C-terminal" evidence="10">
    <location>
        <begin position="80"/>
        <end position="149"/>
    </location>
</feature>
<dbReference type="AlphaFoldDB" id="A0A9D9N7L1"/>
<accession>A0A9D9N7L1</accession>
<dbReference type="InterPro" id="IPR036805">
    <property type="entry name" value="Tscrpt_elong_fac_GreA/B_N_sf"/>
</dbReference>
<gene>
    <name evidence="9 12" type="primary">greA</name>
    <name evidence="12" type="ORF">IAC13_05945</name>
</gene>
<dbReference type="Pfam" id="PF01272">
    <property type="entry name" value="GreA_GreB"/>
    <property type="match status" value="1"/>
</dbReference>
<dbReference type="InterPro" id="IPR001437">
    <property type="entry name" value="Tscrpt_elong_fac_GreA/B_C"/>
</dbReference>
<dbReference type="InterPro" id="IPR022691">
    <property type="entry name" value="Tscrpt_elong_fac_GreA/B_N"/>
</dbReference>
<organism evidence="12 13">
    <name type="scientific">Candidatus Scybalomonas excrementavium</name>
    <dbReference type="NCBI Taxonomy" id="2840943"/>
    <lineage>
        <taxon>Bacteria</taxon>
        <taxon>Bacillati</taxon>
        <taxon>Bacillota</taxon>
        <taxon>Clostridia</taxon>
        <taxon>Lachnospirales</taxon>
        <taxon>Lachnospiraceae</taxon>
        <taxon>Lachnospiraceae incertae sedis</taxon>
        <taxon>Candidatus Scybalomonas</taxon>
    </lineage>
</organism>
<sequence length="167" mass="19765">MYNQLTKSDIQKMEEEIEHRKCVVRKQLLEHVKEARAQGDLSENFEYYAAKKEKNRNESRIRYLERMIKTAKIVSEESKEDEVGLNNTVILYFEEDKEVETYKVVTTMREDILNNKISKESPLGRAIFGHKVNDRVFVKVNDQYGYYVVIQEIQKTGEEEGDTIRSF</sequence>
<evidence type="ECO:0000256" key="7">
    <source>
        <dbReference type="ARBA" id="ARBA00024916"/>
    </source>
</evidence>
<feature type="domain" description="Transcription elongation factor GreA/GreB N-terminal" evidence="11">
    <location>
        <begin position="4"/>
        <end position="73"/>
    </location>
</feature>
<dbReference type="SUPFAM" id="SSF46557">
    <property type="entry name" value="GreA transcript cleavage protein, N-terminal domain"/>
    <property type="match status" value="1"/>
</dbReference>
<dbReference type="Gene3D" id="1.10.287.180">
    <property type="entry name" value="Transcription elongation factor, GreA/GreB, N-terminal domain"/>
    <property type="match status" value="1"/>
</dbReference>
<dbReference type="GO" id="GO:0006354">
    <property type="term" value="P:DNA-templated transcription elongation"/>
    <property type="evidence" value="ECO:0007669"/>
    <property type="project" value="TreeGrafter"/>
</dbReference>
<evidence type="ECO:0000256" key="3">
    <source>
        <dbReference type="ARBA" id="ARBA00023015"/>
    </source>
</evidence>
<keyword evidence="5 9" id="KW-0238">DNA-binding</keyword>
<name>A0A9D9N7L1_9FIRM</name>
<dbReference type="PANTHER" id="PTHR30437">
    <property type="entry name" value="TRANSCRIPTION ELONGATION FACTOR GREA"/>
    <property type="match status" value="1"/>
</dbReference>
<dbReference type="GO" id="GO:0032784">
    <property type="term" value="P:regulation of DNA-templated transcription elongation"/>
    <property type="evidence" value="ECO:0007669"/>
    <property type="project" value="UniProtKB-UniRule"/>
</dbReference>
<dbReference type="InterPro" id="IPR036953">
    <property type="entry name" value="GreA/GreB_C_sf"/>
</dbReference>
<keyword evidence="12" id="KW-0648">Protein biosynthesis</keyword>
<keyword evidence="6 9" id="KW-0804">Transcription</keyword>
<evidence type="ECO:0000256" key="1">
    <source>
        <dbReference type="ARBA" id="ARBA00008213"/>
    </source>
</evidence>
<dbReference type="HAMAP" id="MF_00105">
    <property type="entry name" value="GreA_GreB"/>
    <property type="match status" value="1"/>
</dbReference>
<dbReference type="PANTHER" id="PTHR30437:SF4">
    <property type="entry name" value="TRANSCRIPTION ELONGATION FACTOR GREA"/>
    <property type="match status" value="1"/>
</dbReference>
<reference evidence="12" key="2">
    <citation type="journal article" date="2021" name="PeerJ">
        <title>Extensive microbial diversity within the chicken gut microbiome revealed by metagenomics and culture.</title>
        <authorList>
            <person name="Gilroy R."/>
            <person name="Ravi A."/>
            <person name="Getino M."/>
            <person name="Pursley I."/>
            <person name="Horton D.L."/>
            <person name="Alikhan N.F."/>
            <person name="Baker D."/>
            <person name="Gharbi K."/>
            <person name="Hall N."/>
            <person name="Watson M."/>
            <person name="Adriaenssens E.M."/>
            <person name="Foster-Nyarko E."/>
            <person name="Jarju S."/>
            <person name="Secka A."/>
            <person name="Antonio M."/>
            <person name="Oren A."/>
            <person name="Chaudhuri R.R."/>
            <person name="La Ragione R."/>
            <person name="Hildebrand F."/>
            <person name="Pallen M.J."/>
        </authorList>
    </citation>
    <scope>NUCLEOTIDE SEQUENCE</scope>
    <source>
        <strain evidence="12">E3-2379</strain>
    </source>
</reference>
<dbReference type="GO" id="GO:0003677">
    <property type="term" value="F:DNA binding"/>
    <property type="evidence" value="ECO:0007669"/>
    <property type="project" value="UniProtKB-UniRule"/>
</dbReference>
<evidence type="ECO:0000259" key="11">
    <source>
        <dbReference type="Pfam" id="PF03449"/>
    </source>
</evidence>
<dbReference type="NCBIfam" id="NF001263">
    <property type="entry name" value="PRK00226.1-4"/>
    <property type="match status" value="1"/>
</dbReference>
<evidence type="ECO:0000259" key="10">
    <source>
        <dbReference type="Pfam" id="PF01272"/>
    </source>
</evidence>
<dbReference type="GO" id="GO:0003746">
    <property type="term" value="F:translation elongation factor activity"/>
    <property type="evidence" value="ECO:0007669"/>
    <property type="project" value="UniProtKB-KW"/>
</dbReference>
<keyword evidence="3 9" id="KW-0805">Transcription regulation</keyword>
<dbReference type="Gene3D" id="3.10.50.30">
    <property type="entry name" value="Transcription elongation factor, GreA/GreB, C-terminal domain"/>
    <property type="match status" value="1"/>
</dbReference>
<comment type="caution">
    <text evidence="12">The sequence shown here is derived from an EMBL/GenBank/DDBJ whole genome shotgun (WGS) entry which is preliminary data.</text>
</comment>
<keyword evidence="4" id="KW-0175">Coiled coil</keyword>
<evidence type="ECO:0000256" key="4">
    <source>
        <dbReference type="ARBA" id="ARBA00023054"/>
    </source>
</evidence>
<dbReference type="GO" id="GO:0070063">
    <property type="term" value="F:RNA polymerase binding"/>
    <property type="evidence" value="ECO:0007669"/>
    <property type="project" value="InterPro"/>
</dbReference>
<dbReference type="EMBL" id="JADIML010000162">
    <property type="protein sequence ID" value="MBO8463458.1"/>
    <property type="molecule type" value="Genomic_DNA"/>
</dbReference>
<dbReference type="FunFam" id="1.10.287.180:FF:000001">
    <property type="entry name" value="Transcription elongation factor GreA"/>
    <property type="match status" value="1"/>
</dbReference>
<evidence type="ECO:0000313" key="13">
    <source>
        <dbReference type="Proteomes" id="UP000823618"/>
    </source>
</evidence>
<evidence type="ECO:0000313" key="12">
    <source>
        <dbReference type="EMBL" id="MBO8463458.1"/>
    </source>
</evidence>